<organism evidence="6 7">
    <name type="scientific">Thalassiosira oceanica</name>
    <name type="common">Marine diatom</name>
    <dbReference type="NCBI Taxonomy" id="159749"/>
    <lineage>
        <taxon>Eukaryota</taxon>
        <taxon>Sar</taxon>
        <taxon>Stramenopiles</taxon>
        <taxon>Ochrophyta</taxon>
        <taxon>Bacillariophyta</taxon>
        <taxon>Coscinodiscophyceae</taxon>
        <taxon>Thalassiosirophycidae</taxon>
        <taxon>Thalassiosirales</taxon>
        <taxon>Thalassiosiraceae</taxon>
        <taxon>Thalassiosira</taxon>
    </lineage>
</organism>
<dbReference type="SUPFAM" id="SSF46579">
    <property type="entry name" value="Prefoldin"/>
    <property type="match status" value="1"/>
</dbReference>
<dbReference type="InterPro" id="IPR009053">
    <property type="entry name" value="Prefoldin"/>
</dbReference>
<protein>
    <submittedName>
        <fullName evidence="6">Uncharacterized protein</fullName>
    </submittedName>
</protein>
<dbReference type="InterPro" id="IPR002777">
    <property type="entry name" value="PFD_beta-like"/>
</dbReference>
<evidence type="ECO:0000313" key="6">
    <source>
        <dbReference type="EMBL" id="EJK64205.1"/>
    </source>
</evidence>
<dbReference type="GO" id="GO:0051082">
    <property type="term" value="F:unfolded protein binding"/>
    <property type="evidence" value="ECO:0007669"/>
    <property type="project" value="InterPro"/>
</dbReference>
<dbReference type="Proteomes" id="UP000266841">
    <property type="component" value="Unassembled WGS sequence"/>
</dbReference>
<feature type="region of interest" description="Disordered" evidence="5">
    <location>
        <begin position="11"/>
        <end position="63"/>
    </location>
</feature>
<evidence type="ECO:0000256" key="5">
    <source>
        <dbReference type="SAM" id="MobiDB-lite"/>
    </source>
</evidence>
<sequence>MVAYSSLYNVTSTTDTLPSGGGREEDRLSHNSNRNTQSPPPEHFSAQEIGGLGDRAGGGLGEDANKGSLRWPYTWETTMSNPEAEAKKELGNKAFSVKDYDEAIKQYTAAIAIDSKNCVYFSNRSACHAGKKDWENAVKDAKECIKANPTFIKGYYRLASAQSEQNEFDLALSTIKQGMAIEADNNQLVKLQRQIKARKASSKRAKSLAKSASAAGEPGAGGLNLMDSSVSKEVADLQQQFVSTSKEYQQVRAKISYQQRERKSNEITKREMEKLPASSDSKTYMCVGKMYMLTSRDDVMSQLDESITKSTKEEEDLSGKLSYLERRMNGQKQNIQELTKSAAE</sequence>
<comment type="caution">
    <text evidence="6">The sequence shown here is derived from an EMBL/GenBank/DDBJ whole genome shotgun (WGS) entry which is preliminary data.</text>
</comment>
<feature type="compositionally biased region" description="Low complexity" evidence="5">
    <location>
        <begin position="208"/>
        <end position="217"/>
    </location>
</feature>
<dbReference type="GO" id="GO:0006457">
    <property type="term" value="P:protein folding"/>
    <property type="evidence" value="ECO:0007669"/>
    <property type="project" value="InterPro"/>
</dbReference>
<reference evidence="6 7" key="1">
    <citation type="journal article" date="2012" name="Genome Biol.">
        <title>Genome and low-iron response of an oceanic diatom adapted to chronic iron limitation.</title>
        <authorList>
            <person name="Lommer M."/>
            <person name="Specht M."/>
            <person name="Roy A.S."/>
            <person name="Kraemer L."/>
            <person name="Andreson R."/>
            <person name="Gutowska M.A."/>
            <person name="Wolf J."/>
            <person name="Bergner S.V."/>
            <person name="Schilhabel M.B."/>
            <person name="Klostermeier U.C."/>
            <person name="Beiko R.G."/>
            <person name="Rosenstiel P."/>
            <person name="Hippler M."/>
            <person name="Laroche J."/>
        </authorList>
    </citation>
    <scope>NUCLEOTIDE SEQUENCE [LARGE SCALE GENOMIC DNA]</scope>
    <source>
        <strain evidence="6 7">CCMP1005</strain>
    </source>
</reference>
<keyword evidence="2" id="KW-0677">Repeat</keyword>
<dbReference type="Pfam" id="PF01920">
    <property type="entry name" value="Prefoldin_2"/>
    <property type="match status" value="1"/>
</dbReference>
<proteinExistence type="inferred from homology"/>
<dbReference type="Gene3D" id="1.25.40.10">
    <property type="entry name" value="Tetratricopeptide repeat domain"/>
    <property type="match status" value="1"/>
</dbReference>
<feature type="compositionally biased region" description="Gly residues" evidence="5">
    <location>
        <begin position="50"/>
        <end position="61"/>
    </location>
</feature>
<keyword evidence="7" id="KW-1185">Reference proteome</keyword>
<accession>K0SFX9</accession>
<dbReference type="PROSITE" id="PS50005">
    <property type="entry name" value="TPR"/>
    <property type="match status" value="1"/>
</dbReference>
<dbReference type="SUPFAM" id="SSF48452">
    <property type="entry name" value="TPR-like"/>
    <property type="match status" value="1"/>
</dbReference>
<dbReference type="PANTHER" id="PTHR22904">
    <property type="entry name" value="TPR REPEAT CONTAINING PROTEIN"/>
    <property type="match status" value="1"/>
</dbReference>
<evidence type="ECO:0000256" key="1">
    <source>
        <dbReference type="ARBA" id="ARBA00008045"/>
    </source>
</evidence>
<name>K0SFX9_THAOC</name>
<dbReference type="InterPro" id="IPR019734">
    <property type="entry name" value="TPR_rpt"/>
</dbReference>
<dbReference type="OrthoDB" id="2423701at2759"/>
<gene>
    <name evidence="6" type="ORF">THAOC_15084</name>
</gene>
<dbReference type="Gene3D" id="1.10.287.370">
    <property type="match status" value="1"/>
</dbReference>
<dbReference type="OMA" id="PMHIAKE"/>
<keyword evidence="3 4" id="KW-0802">TPR repeat</keyword>
<feature type="repeat" description="TPR" evidence="4">
    <location>
        <begin position="84"/>
        <end position="117"/>
    </location>
</feature>
<evidence type="ECO:0000256" key="2">
    <source>
        <dbReference type="ARBA" id="ARBA00022737"/>
    </source>
</evidence>
<dbReference type="AlphaFoldDB" id="K0SFX9"/>
<dbReference type="InterPro" id="IPR011990">
    <property type="entry name" value="TPR-like_helical_dom_sf"/>
</dbReference>
<evidence type="ECO:0000313" key="7">
    <source>
        <dbReference type="Proteomes" id="UP000266841"/>
    </source>
</evidence>
<comment type="similarity">
    <text evidence="1">Belongs to the prefoldin subunit beta family.</text>
</comment>
<feature type="compositionally biased region" description="Basic and acidic residues" evidence="5">
    <location>
        <begin position="259"/>
        <end position="274"/>
    </location>
</feature>
<dbReference type="GO" id="GO:0016272">
    <property type="term" value="C:prefoldin complex"/>
    <property type="evidence" value="ECO:0007669"/>
    <property type="project" value="InterPro"/>
</dbReference>
<dbReference type="EMBL" id="AGNL01017525">
    <property type="protein sequence ID" value="EJK64205.1"/>
    <property type="molecule type" value="Genomic_DNA"/>
</dbReference>
<dbReference type="eggNOG" id="KOG0548">
    <property type="taxonomic scope" value="Eukaryota"/>
</dbReference>
<evidence type="ECO:0000256" key="3">
    <source>
        <dbReference type="ARBA" id="ARBA00022803"/>
    </source>
</evidence>
<feature type="region of interest" description="Disordered" evidence="5">
    <location>
        <begin position="202"/>
        <end position="224"/>
    </location>
</feature>
<feature type="region of interest" description="Disordered" evidence="5">
    <location>
        <begin position="257"/>
        <end position="279"/>
    </location>
</feature>
<dbReference type="SMART" id="SM00028">
    <property type="entry name" value="TPR"/>
    <property type="match status" value="3"/>
</dbReference>
<evidence type="ECO:0000256" key="4">
    <source>
        <dbReference type="PROSITE-ProRule" id="PRU00339"/>
    </source>
</evidence>
<dbReference type="GO" id="GO:0051879">
    <property type="term" value="F:Hsp90 protein binding"/>
    <property type="evidence" value="ECO:0007669"/>
    <property type="project" value="TreeGrafter"/>
</dbReference>
<dbReference type="PANTHER" id="PTHR22904:SF523">
    <property type="entry name" value="STRESS-INDUCED-PHOSPHOPROTEIN 1"/>
    <property type="match status" value="1"/>
</dbReference>